<accession>A0A518VFA0</accession>
<evidence type="ECO:0000313" key="1">
    <source>
        <dbReference type="EMBL" id="QDX95676.1"/>
    </source>
</evidence>
<gene>
    <name evidence="1" type="ORF">EEL30_05400</name>
</gene>
<organism evidence="1 2">
    <name type="scientific">Brevibacillus laterosporus</name>
    <name type="common">Bacillus laterosporus</name>
    <dbReference type="NCBI Taxonomy" id="1465"/>
    <lineage>
        <taxon>Bacteria</taxon>
        <taxon>Bacillati</taxon>
        <taxon>Bacillota</taxon>
        <taxon>Bacilli</taxon>
        <taxon>Bacillales</taxon>
        <taxon>Paenibacillaceae</taxon>
        <taxon>Brevibacillus</taxon>
    </lineage>
</organism>
<proteinExistence type="predicted"/>
<keyword evidence="2" id="KW-1185">Reference proteome</keyword>
<name>A0A518VFA0_BRELA</name>
<dbReference type="OrthoDB" id="3538665at2"/>
<dbReference type="EMBL" id="CP033464">
    <property type="protein sequence ID" value="QDX95676.1"/>
    <property type="molecule type" value="Genomic_DNA"/>
</dbReference>
<protein>
    <submittedName>
        <fullName evidence="1">Uncharacterized protein</fullName>
    </submittedName>
</protein>
<sequence length="41" mass="4771">MALSILINGIIIWNTVYLSKAVEKLKSTYGFNEELLKLRMR</sequence>
<evidence type="ECO:0000313" key="2">
    <source>
        <dbReference type="Proteomes" id="UP000319432"/>
    </source>
</evidence>
<reference evidence="1 2" key="1">
    <citation type="submission" date="2018-11" db="EMBL/GenBank/DDBJ databases">
        <title>Phylogenetic determinants of toxin gene distribution in genomes of Brevibacillus laterosporus.</title>
        <authorList>
            <person name="Glare T.R."/>
            <person name="Durrant A."/>
            <person name="Berry C."/>
            <person name="Palma L."/>
            <person name="Ormskirk M."/>
            <person name="Cox M.O."/>
        </authorList>
    </citation>
    <scope>NUCLEOTIDE SEQUENCE [LARGE SCALE GENOMIC DNA]</scope>
    <source>
        <strain evidence="1 2">1821L</strain>
    </source>
</reference>
<dbReference type="AlphaFoldDB" id="A0A518VFA0"/>
<dbReference type="Proteomes" id="UP000319432">
    <property type="component" value="Chromosome"/>
</dbReference>